<comment type="function">
    <text evidence="1">Is involved in generating a small heat-stable compound (Nod), an acylated oligomer of N-acetylglucosamine, that stimulates mitosis in various plant protoplasts.</text>
</comment>
<evidence type="ECO:0000313" key="10">
    <source>
        <dbReference type="Proteomes" id="UP000542776"/>
    </source>
</evidence>
<evidence type="ECO:0000256" key="7">
    <source>
        <dbReference type="SAM" id="MobiDB-lite"/>
    </source>
</evidence>
<feature type="compositionally biased region" description="Basic and acidic residues" evidence="7">
    <location>
        <begin position="166"/>
        <end position="177"/>
    </location>
</feature>
<dbReference type="GO" id="GO:0005576">
    <property type="term" value="C:extracellular region"/>
    <property type="evidence" value="ECO:0007669"/>
    <property type="project" value="UniProtKB-SubCell"/>
</dbReference>
<dbReference type="InterPro" id="IPR002509">
    <property type="entry name" value="NODB_dom"/>
</dbReference>
<evidence type="ECO:0000256" key="5">
    <source>
        <dbReference type="ARBA" id="ARBA00022729"/>
    </source>
</evidence>
<evidence type="ECO:0000313" key="9">
    <source>
        <dbReference type="EMBL" id="MBB3999259.1"/>
    </source>
</evidence>
<comment type="subcellular location">
    <subcellularLocation>
        <location evidence="2">Secreted</location>
    </subcellularLocation>
</comment>
<dbReference type="GO" id="GO:0016810">
    <property type="term" value="F:hydrolase activity, acting on carbon-nitrogen (but not peptide) bonds"/>
    <property type="evidence" value="ECO:0007669"/>
    <property type="project" value="InterPro"/>
</dbReference>
<dbReference type="GO" id="GO:0005975">
    <property type="term" value="P:carbohydrate metabolic process"/>
    <property type="evidence" value="ECO:0007669"/>
    <property type="project" value="InterPro"/>
</dbReference>
<dbReference type="Proteomes" id="UP000542776">
    <property type="component" value="Unassembled WGS sequence"/>
</dbReference>
<dbReference type="RefSeq" id="WP_183200819.1">
    <property type="nucleotide sequence ID" value="NZ_JACIEK010000009.1"/>
</dbReference>
<proteinExistence type="inferred from homology"/>
<dbReference type="InterPro" id="IPR051398">
    <property type="entry name" value="Polysacch_Deacetylase"/>
</dbReference>
<evidence type="ECO:0000256" key="3">
    <source>
        <dbReference type="ARBA" id="ARBA00010973"/>
    </source>
</evidence>
<organism evidence="9 10">
    <name type="scientific">Aureimonas pseudogalii</name>
    <dbReference type="NCBI Taxonomy" id="1744844"/>
    <lineage>
        <taxon>Bacteria</taxon>
        <taxon>Pseudomonadati</taxon>
        <taxon>Pseudomonadota</taxon>
        <taxon>Alphaproteobacteria</taxon>
        <taxon>Hyphomicrobiales</taxon>
        <taxon>Aurantimonadaceae</taxon>
        <taxon>Aureimonas</taxon>
    </lineage>
</organism>
<feature type="domain" description="NodB homology" evidence="8">
    <location>
        <begin position="91"/>
        <end position="271"/>
    </location>
</feature>
<dbReference type="AlphaFoldDB" id="A0A7W6H653"/>
<sequence length="271" mass="29335">MVERPIDRRRWLAKKSARLAVGALGAPATIARPKGVRVLTYHRFGAGIRMPFTVSGRQFEQEMAHLSQTGRAVTLADVAAHALGERSLPDGSVLVSIDDGDPSVHHLALPILLRHAIPAVVYALAGQPDGFDMMTSAELREVADAGLAIGSHSLSHRSMAKLSPSEAKREATDSRQRLEDTIGRPVSSFAYPFGTRTDVDERTAAILAEAGYRTAFTSLHGAIVAGAPIANPLLLPRIKVESGDPRWLFPRLCEGAMDGWRRIDDRIGLPR</sequence>
<feature type="region of interest" description="Disordered" evidence="7">
    <location>
        <begin position="158"/>
        <end position="177"/>
    </location>
</feature>
<keyword evidence="5" id="KW-0732">Signal</keyword>
<gene>
    <name evidence="9" type="ORF">GGR04_003128</name>
</gene>
<evidence type="ECO:0000256" key="1">
    <source>
        <dbReference type="ARBA" id="ARBA00003236"/>
    </source>
</evidence>
<accession>A0A7W6H653</accession>
<comment type="similarity">
    <text evidence="3">Belongs to the polysaccharide deacetylase family.</text>
</comment>
<comment type="caution">
    <text evidence="9">The sequence shown here is derived from an EMBL/GenBank/DDBJ whole genome shotgun (WGS) entry which is preliminary data.</text>
</comment>
<dbReference type="Gene3D" id="3.20.20.370">
    <property type="entry name" value="Glycoside hydrolase/deacetylase"/>
    <property type="match status" value="1"/>
</dbReference>
<evidence type="ECO:0000256" key="6">
    <source>
        <dbReference type="ARBA" id="ARBA00032976"/>
    </source>
</evidence>
<dbReference type="PANTHER" id="PTHR34216:SF3">
    <property type="entry name" value="POLY-BETA-1,6-N-ACETYL-D-GLUCOSAMINE N-DEACETYLASE"/>
    <property type="match status" value="1"/>
</dbReference>
<dbReference type="CDD" id="cd10918">
    <property type="entry name" value="CE4_NodB_like_5s_6s"/>
    <property type="match status" value="1"/>
</dbReference>
<keyword evidence="10" id="KW-1185">Reference proteome</keyword>
<evidence type="ECO:0000256" key="4">
    <source>
        <dbReference type="ARBA" id="ARBA00020071"/>
    </source>
</evidence>
<dbReference type="InterPro" id="IPR011330">
    <property type="entry name" value="Glyco_hydro/deAcase_b/a-brl"/>
</dbReference>
<dbReference type="Pfam" id="PF01522">
    <property type="entry name" value="Polysacc_deac_1"/>
    <property type="match status" value="1"/>
</dbReference>
<dbReference type="PANTHER" id="PTHR34216">
    <property type="match status" value="1"/>
</dbReference>
<evidence type="ECO:0000259" key="8">
    <source>
        <dbReference type="PROSITE" id="PS51677"/>
    </source>
</evidence>
<reference evidence="9 10" key="1">
    <citation type="submission" date="2020-08" db="EMBL/GenBank/DDBJ databases">
        <title>Genomic Encyclopedia of Type Strains, Phase IV (KMG-IV): sequencing the most valuable type-strain genomes for metagenomic binning, comparative biology and taxonomic classification.</title>
        <authorList>
            <person name="Goeker M."/>
        </authorList>
    </citation>
    <scope>NUCLEOTIDE SEQUENCE [LARGE SCALE GENOMIC DNA]</scope>
    <source>
        <strain evidence="9 10">DSM 102238</strain>
    </source>
</reference>
<evidence type="ECO:0000256" key="2">
    <source>
        <dbReference type="ARBA" id="ARBA00004613"/>
    </source>
</evidence>
<dbReference type="PROSITE" id="PS51677">
    <property type="entry name" value="NODB"/>
    <property type="match status" value="1"/>
</dbReference>
<dbReference type="SUPFAM" id="SSF88713">
    <property type="entry name" value="Glycoside hydrolase/deacetylase"/>
    <property type="match status" value="1"/>
</dbReference>
<protein>
    <recommendedName>
        <fullName evidence="4">Chitooligosaccharide deacetylase</fullName>
    </recommendedName>
    <alternativeName>
        <fullName evidence="6">Nodulation protein B</fullName>
    </alternativeName>
</protein>
<dbReference type="EMBL" id="JACIEK010000009">
    <property type="protein sequence ID" value="MBB3999259.1"/>
    <property type="molecule type" value="Genomic_DNA"/>
</dbReference>
<name>A0A7W6H653_9HYPH</name>